<reference evidence="2 3" key="1">
    <citation type="journal article" date="2019" name="Int. J. Syst. Evol. Microbiol.">
        <title>The Global Catalogue of Microorganisms (GCM) 10K type strain sequencing project: providing services to taxonomists for standard genome sequencing and annotation.</title>
        <authorList>
            <consortium name="The Broad Institute Genomics Platform"/>
            <consortium name="The Broad Institute Genome Sequencing Center for Infectious Disease"/>
            <person name="Wu L."/>
            <person name="Ma J."/>
        </authorList>
    </citation>
    <scope>NUCLEOTIDE SEQUENCE [LARGE SCALE GENOMIC DNA]</scope>
    <source>
        <strain evidence="2 3">DSM 29988</strain>
    </source>
</reference>
<feature type="region of interest" description="Disordered" evidence="1">
    <location>
        <begin position="80"/>
        <end position="101"/>
    </location>
</feature>
<dbReference type="InterPro" id="IPR043899">
    <property type="entry name" value="DUF5789"/>
</dbReference>
<dbReference type="RefSeq" id="WP_390221706.1">
    <property type="nucleotide sequence ID" value="NZ_JBHTAA010000001.1"/>
</dbReference>
<dbReference type="EMBL" id="JBHTAA010000001">
    <property type="protein sequence ID" value="MFC7202408.1"/>
    <property type="molecule type" value="Genomic_DNA"/>
</dbReference>
<organism evidence="2 3">
    <name type="scientific">Haloferax namakaokahaiae</name>
    <dbReference type="NCBI Taxonomy" id="1748331"/>
    <lineage>
        <taxon>Archaea</taxon>
        <taxon>Methanobacteriati</taxon>
        <taxon>Methanobacteriota</taxon>
        <taxon>Stenosarchaea group</taxon>
        <taxon>Halobacteria</taxon>
        <taxon>Halobacteriales</taxon>
        <taxon>Haloferacaceae</taxon>
        <taxon>Haloferax</taxon>
    </lineage>
</organism>
<evidence type="ECO:0000313" key="2">
    <source>
        <dbReference type="EMBL" id="MFC7202408.1"/>
    </source>
</evidence>
<sequence>MHIHRLEAYLSTEFVYPVSTRQVITQIGTIEVEAPDVDDSESIETILEPLGSVVCDSPQDLYNTILGNLSDDFIGRKFYDDRGANPMPTPKSATDPENQSF</sequence>
<comment type="caution">
    <text evidence="2">The sequence shown here is derived from an EMBL/GenBank/DDBJ whole genome shotgun (WGS) entry which is preliminary data.</text>
</comment>
<evidence type="ECO:0000256" key="1">
    <source>
        <dbReference type="SAM" id="MobiDB-lite"/>
    </source>
</evidence>
<dbReference type="Proteomes" id="UP001596481">
    <property type="component" value="Unassembled WGS sequence"/>
</dbReference>
<accession>A0ABD5ZB73</accession>
<keyword evidence="3" id="KW-1185">Reference proteome</keyword>
<protein>
    <submittedName>
        <fullName evidence="2">Uncharacterized protein</fullName>
    </submittedName>
</protein>
<gene>
    <name evidence="2" type="ORF">ACFQJC_02700</name>
</gene>
<dbReference type="Pfam" id="PF19102">
    <property type="entry name" value="DUF5789"/>
    <property type="match status" value="1"/>
</dbReference>
<dbReference type="AlphaFoldDB" id="A0ABD5ZB73"/>
<proteinExistence type="predicted"/>
<evidence type="ECO:0000313" key="3">
    <source>
        <dbReference type="Proteomes" id="UP001596481"/>
    </source>
</evidence>
<name>A0ABD5ZB73_9EURY</name>
<feature type="compositionally biased region" description="Polar residues" evidence="1">
    <location>
        <begin position="91"/>
        <end position="101"/>
    </location>
</feature>